<dbReference type="Ensembl" id="ENSRFET00010000282.1">
    <property type="protein sequence ID" value="ENSRFEP00010000252.1"/>
    <property type="gene ID" value="ENSRFEG00010000202.1"/>
</dbReference>
<dbReference type="PANTHER" id="PTHR47415:SF4">
    <property type="entry name" value="PROTEIN FAM47A"/>
    <property type="match status" value="1"/>
</dbReference>
<evidence type="ECO:0000313" key="1">
    <source>
        <dbReference type="Ensembl" id="ENSRFEP00010000252.1"/>
    </source>
</evidence>
<accession>A0A671DI86</accession>
<reference evidence="2" key="3">
    <citation type="submission" date="2018-12" db="EMBL/GenBank/DDBJ databases">
        <title>G10K-VGP greater horseshoe bat female genome, primary haplotype.</title>
        <authorList>
            <person name="Teeling E."/>
            <person name="Myers G."/>
            <person name="Vernes S."/>
            <person name="Pippel M."/>
            <person name="Winkler S."/>
            <person name="Fedrigo O."/>
            <person name="Rhie A."/>
            <person name="Koren S."/>
            <person name="Phillippy A."/>
            <person name="Lewin H."/>
            <person name="Damas J."/>
            <person name="Howe K."/>
            <person name="Mountcastle J."/>
            <person name="Jarvis E.D."/>
        </authorList>
    </citation>
    <scope>NUCLEOTIDE SEQUENCE [LARGE SCALE GENOMIC DNA]</scope>
</reference>
<dbReference type="OMA" id="FWRTTSG"/>
<keyword evidence="2" id="KW-1185">Reference proteome</keyword>
<reference evidence="1" key="4">
    <citation type="submission" date="2025-08" db="UniProtKB">
        <authorList>
            <consortium name="Ensembl"/>
        </authorList>
    </citation>
    <scope>IDENTIFICATION</scope>
</reference>
<reference evidence="1 2" key="2">
    <citation type="journal article" date="2018" name="Annu Rev Anim Biosci">
        <title>Bat Biology, Genomes, and the Bat1K Project: To Generate Chromosome-Level Genomes for All Living Bat Species.</title>
        <authorList>
            <person name="Teeling E.C."/>
            <person name="Vernes S.C."/>
            <person name="Davalos L.M."/>
            <person name="Ray D.A."/>
            <person name="Gilbert M.T.P."/>
            <person name="Myers E."/>
        </authorList>
    </citation>
    <scope>NUCLEOTIDE SEQUENCE</scope>
</reference>
<dbReference type="AlphaFoldDB" id="A0A671DI86"/>
<organism evidence="1 2">
    <name type="scientific">Rhinolophus ferrumequinum</name>
    <name type="common">Greater horseshoe bat</name>
    <dbReference type="NCBI Taxonomy" id="59479"/>
    <lineage>
        <taxon>Eukaryota</taxon>
        <taxon>Metazoa</taxon>
        <taxon>Chordata</taxon>
        <taxon>Craniata</taxon>
        <taxon>Vertebrata</taxon>
        <taxon>Euteleostomi</taxon>
        <taxon>Mammalia</taxon>
        <taxon>Eutheria</taxon>
        <taxon>Laurasiatheria</taxon>
        <taxon>Chiroptera</taxon>
        <taxon>Yinpterochiroptera</taxon>
        <taxon>Rhinolophoidea</taxon>
        <taxon>Rhinolophidae</taxon>
        <taxon>Rhinolophinae</taxon>
        <taxon>Rhinolophus</taxon>
    </lineage>
</organism>
<reference evidence="1" key="5">
    <citation type="submission" date="2025-09" db="UniProtKB">
        <authorList>
            <consortium name="Ensembl"/>
        </authorList>
    </citation>
    <scope>IDENTIFICATION</scope>
</reference>
<protein>
    <submittedName>
        <fullName evidence="1">Uncharacterized protein</fullName>
    </submittedName>
</protein>
<proteinExistence type="predicted"/>
<dbReference type="PANTHER" id="PTHR47415">
    <property type="entry name" value="PROTEIN FAM47B"/>
    <property type="match status" value="1"/>
</dbReference>
<sequence length="100" mass="11637">MRYGAWYLKPKLWTKLINGEPLIDPKILLEAQGANLKPDILDDLYGTIAFKDFIVSKGYRMPEVLEKVFIRKGWTYDAITTPLHRANIFNLNAEENYIPH</sequence>
<evidence type="ECO:0000313" key="2">
    <source>
        <dbReference type="Proteomes" id="UP000472240"/>
    </source>
</evidence>
<dbReference type="Proteomes" id="UP000472240">
    <property type="component" value="Chromosome 1"/>
</dbReference>
<name>A0A671DI86_RHIFE</name>
<dbReference type="GeneTree" id="ENSGT00940000163515"/>
<dbReference type="InParanoid" id="A0A671DI86"/>
<reference evidence="1 2" key="1">
    <citation type="journal article" date="2015" name="Annu Rev Anim Biosci">
        <title>The Genome 10K Project: a way forward.</title>
        <authorList>
            <person name="Koepfli K.P."/>
            <person name="Paten B."/>
            <person name="O'Brien S.J."/>
            <person name="Koepfli K.P."/>
            <person name="Paten B."/>
            <person name="Antunes A."/>
            <person name="Belov K."/>
            <person name="Bustamante C."/>
            <person name="Castoe T.A."/>
            <person name="Clawson H."/>
            <person name="Crawford A.J."/>
            <person name="Diekhans M."/>
            <person name="Distel D."/>
            <person name="Durbin R."/>
            <person name="Earl D."/>
            <person name="Fujita M.K."/>
            <person name="Gamble T."/>
            <person name="Georges A."/>
            <person name="Gemmell N."/>
            <person name="Gilbert M.T."/>
            <person name="Graves J.M."/>
            <person name="Green R.E."/>
            <person name="Hickey G."/>
            <person name="Jarvis E.D."/>
            <person name="Johnson W."/>
            <person name="Komissarov A."/>
            <person name="Korf I."/>
            <person name="Kuhn R."/>
            <person name="Larkin D.M."/>
            <person name="Lewin H."/>
            <person name="Lopez J.V."/>
            <person name="Ma J."/>
            <person name="Marques-Bonet T."/>
            <person name="Miller W."/>
            <person name="Murphy R."/>
            <person name="Pevzner P."/>
            <person name="Shapiro B."/>
            <person name="Steiner C."/>
            <person name="Tamazian G."/>
            <person name="Venkatesh B."/>
            <person name="Wang J."/>
            <person name="Wayne R."/>
            <person name="Wiley E."/>
            <person name="Yang H."/>
            <person name="Zhang G."/>
            <person name="Haussler D."/>
            <person name="Ryder O."/>
            <person name="O'Brien S.J."/>
        </authorList>
    </citation>
    <scope>NUCLEOTIDE SEQUENCE</scope>
</reference>